<dbReference type="GO" id="GO:0016791">
    <property type="term" value="F:phosphatase activity"/>
    <property type="evidence" value="ECO:0007669"/>
    <property type="project" value="TreeGrafter"/>
</dbReference>
<evidence type="ECO:0000256" key="1">
    <source>
        <dbReference type="PIRSR" id="PIRSR613078-1"/>
    </source>
</evidence>
<dbReference type="PIRSF" id="PIRSF000709">
    <property type="entry name" value="6PFK_2-Ptase"/>
    <property type="match status" value="1"/>
</dbReference>
<dbReference type="InterPro" id="IPR050275">
    <property type="entry name" value="PGM_Phosphatase"/>
</dbReference>
<keyword evidence="4" id="KW-1185">Reference proteome</keyword>
<dbReference type="PROSITE" id="PS00175">
    <property type="entry name" value="PG_MUTASE"/>
    <property type="match status" value="1"/>
</dbReference>
<feature type="binding site" evidence="2">
    <location>
        <position position="61"/>
    </location>
    <ligand>
        <name>substrate</name>
    </ligand>
</feature>
<protein>
    <recommendedName>
        <fullName evidence="5">Phosphoglycerate mutase</fullName>
    </recommendedName>
</protein>
<feature type="binding site" evidence="2">
    <location>
        <begin position="8"/>
        <end position="15"/>
    </location>
    <ligand>
        <name>substrate</name>
    </ligand>
</feature>
<comment type="caution">
    <text evidence="3">The sequence shown here is derived from an EMBL/GenBank/DDBJ whole genome shotgun (WGS) entry which is preliminary data.</text>
</comment>
<proteinExistence type="predicted"/>
<evidence type="ECO:0000313" key="4">
    <source>
        <dbReference type="Proteomes" id="UP000070352"/>
    </source>
</evidence>
<evidence type="ECO:0000313" key="3">
    <source>
        <dbReference type="EMBL" id="KXG44345.1"/>
    </source>
</evidence>
<dbReference type="Gene3D" id="3.40.50.1240">
    <property type="entry name" value="Phosphoglycerate mutase-like"/>
    <property type="match status" value="1"/>
</dbReference>
<dbReference type="CDD" id="cd07067">
    <property type="entry name" value="HP_PGM_like"/>
    <property type="match status" value="1"/>
</dbReference>
<dbReference type="SUPFAM" id="SSF53254">
    <property type="entry name" value="Phosphoglycerate mutase-like"/>
    <property type="match status" value="1"/>
</dbReference>
<evidence type="ECO:0008006" key="5">
    <source>
        <dbReference type="Google" id="ProtNLM"/>
    </source>
</evidence>
<dbReference type="InterPro" id="IPR013078">
    <property type="entry name" value="His_Pase_superF_clade-1"/>
</dbReference>
<gene>
    <name evidence="3" type="ORF">U473_10250</name>
</gene>
<dbReference type="Proteomes" id="UP000070352">
    <property type="component" value="Unassembled WGS sequence"/>
</dbReference>
<dbReference type="SMART" id="SM00855">
    <property type="entry name" value="PGAM"/>
    <property type="match status" value="1"/>
</dbReference>
<name>A0A135L5Q2_9BACI</name>
<accession>A0A135L5Q2</accession>
<feature type="active site" description="Tele-phosphohistidine intermediate" evidence="1">
    <location>
        <position position="9"/>
    </location>
</feature>
<sequence length="178" mass="20862">MLKVILMRHGESEWNVFNRIQGIQQVSLTNKGKKQIEKACFDLLSNRKIQVTKIITSPLHRAKESASICQRILNLPLVELDYFRERSFGELEGKILQEIRLQYKIRDIEELEDDRFSIEPVQSLLDRIHTGLKELKVTYPNENLLIITHGSVIKWIFEKYQAENIGIIPNGEYRCIKI</sequence>
<organism evidence="3 4">
    <name type="scientific">Tepidibacillus decaturensis</name>
    <dbReference type="NCBI Taxonomy" id="1413211"/>
    <lineage>
        <taxon>Bacteria</taxon>
        <taxon>Bacillati</taxon>
        <taxon>Bacillota</taxon>
        <taxon>Bacilli</taxon>
        <taxon>Bacillales</taxon>
        <taxon>Bacillaceae</taxon>
        <taxon>Tepidibacillus</taxon>
    </lineage>
</organism>
<dbReference type="OrthoDB" id="9782128at2"/>
<dbReference type="EMBL" id="LSKU01000001">
    <property type="protein sequence ID" value="KXG44345.1"/>
    <property type="molecule type" value="Genomic_DNA"/>
</dbReference>
<dbReference type="InterPro" id="IPR029033">
    <property type="entry name" value="His_PPase_superfam"/>
</dbReference>
<dbReference type="InterPro" id="IPR001345">
    <property type="entry name" value="PG/BPGM_mutase_AS"/>
</dbReference>
<dbReference type="RefSeq" id="WP_068725974.1">
    <property type="nucleotide sequence ID" value="NZ_LSKU01000001.1"/>
</dbReference>
<evidence type="ECO:0000256" key="2">
    <source>
        <dbReference type="PIRSR" id="PIRSR613078-2"/>
    </source>
</evidence>
<dbReference type="STRING" id="1413211.U473_10250"/>
<dbReference type="AlphaFoldDB" id="A0A135L5Q2"/>
<dbReference type="Pfam" id="PF00300">
    <property type="entry name" value="His_Phos_1"/>
    <property type="match status" value="1"/>
</dbReference>
<feature type="active site" description="Proton donor/acceptor" evidence="1">
    <location>
        <position position="85"/>
    </location>
</feature>
<reference evidence="3 4" key="1">
    <citation type="submission" date="2016-02" db="EMBL/GenBank/DDBJ databases">
        <title>Draft Genome for Tepidibacillus decaturensis nov. sp. Strain Z9, an Anaerobic, Moderately Thermophilic and Heterotrophic Bacterium from Deep Subsurface of the Illinois Basin, USA.</title>
        <authorList>
            <person name="Dong Y."/>
            <person name="Chang J.Y."/>
            <person name="Sanford R."/>
            <person name="Fouke B.W."/>
        </authorList>
    </citation>
    <scope>NUCLEOTIDE SEQUENCE [LARGE SCALE GENOMIC DNA]</scope>
    <source>
        <strain evidence="3 4">Z9</strain>
    </source>
</reference>
<dbReference type="PANTHER" id="PTHR48100">
    <property type="entry name" value="BROAD-SPECIFICITY PHOSPHATASE YOR283W-RELATED"/>
    <property type="match status" value="1"/>
</dbReference>